<feature type="transmembrane region" description="Helical" evidence="1">
    <location>
        <begin position="120"/>
        <end position="139"/>
    </location>
</feature>
<dbReference type="EMBL" id="DPBP01000028">
    <property type="protein sequence ID" value="HCE17573.1"/>
    <property type="molecule type" value="Genomic_DNA"/>
</dbReference>
<organism evidence="2 3">
    <name type="scientific">Anaerolinea thermolimosa</name>
    <dbReference type="NCBI Taxonomy" id="229919"/>
    <lineage>
        <taxon>Bacteria</taxon>
        <taxon>Bacillati</taxon>
        <taxon>Chloroflexota</taxon>
        <taxon>Anaerolineae</taxon>
        <taxon>Anaerolineales</taxon>
        <taxon>Anaerolineaceae</taxon>
        <taxon>Anaerolinea</taxon>
    </lineage>
</organism>
<feature type="transmembrane region" description="Helical" evidence="1">
    <location>
        <begin position="344"/>
        <end position="361"/>
    </location>
</feature>
<feature type="transmembrane region" description="Helical" evidence="1">
    <location>
        <begin position="382"/>
        <end position="402"/>
    </location>
</feature>
<keyword evidence="1" id="KW-0472">Membrane</keyword>
<dbReference type="AlphaFoldDB" id="A0A3D1JGG0"/>
<feature type="transmembrane region" description="Helical" evidence="1">
    <location>
        <begin position="220"/>
        <end position="238"/>
    </location>
</feature>
<keyword evidence="1" id="KW-0812">Transmembrane</keyword>
<feature type="transmembrane region" description="Helical" evidence="1">
    <location>
        <begin position="280"/>
        <end position="306"/>
    </location>
</feature>
<comment type="caution">
    <text evidence="2">The sequence shown here is derived from an EMBL/GenBank/DDBJ whole genome shotgun (WGS) entry which is preliminary data.</text>
</comment>
<feature type="transmembrane region" description="Helical" evidence="1">
    <location>
        <begin position="97"/>
        <end position="114"/>
    </location>
</feature>
<feature type="transmembrane region" description="Helical" evidence="1">
    <location>
        <begin position="318"/>
        <end position="338"/>
    </location>
</feature>
<evidence type="ECO:0000313" key="3">
    <source>
        <dbReference type="Proteomes" id="UP000264141"/>
    </source>
</evidence>
<dbReference type="STRING" id="229919.GCA_001050195_01746"/>
<dbReference type="Proteomes" id="UP000264141">
    <property type="component" value="Unassembled WGS sequence"/>
</dbReference>
<reference evidence="2 3" key="1">
    <citation type="journal article" date="2018" name="Nat. Biotechnol.">
        <title>A standardized bacterial taxonomy based on genome phylogeny substantially revises the tree of life.</title>
        <authorList>
            <person name="Parks D.H."/>
            <person name="Chuvochina M."/>
            <person name="Waite D.W."/>
            <person name="Rinke C."/>
            <person name="Skarshewski A."/>
            <person name="Chaumeil P.A."/>
            <person name="Hugenholtz P."/>
        </authorList>
    </citation>
    <scope>NUCLEOTIDE SEQUENCE [LARGE SCALE GENOMIC DNA]</scope>
    <source>
        <strain evidence="2">UBA8781</strain>
    </source>
</reference>
<sequence length="523" mass="60418">MALRKILGEFFQPPRLAVFLFFAAFFLVGQQVYDDYGIAWDEPTQLEIGKANYRYLVKGDPSLLEMRDRYYGPLFELFLVRVMVQVPSREMYLSRHWWNFIAFFAGVVGFAILLERIYPRRWFVLLGCLFLVLTPRIFADAFYNSKDIPFLSATIWGMLALILYLQKPGLLRVGFLSLASAIMVGIRLPGIFLTGVVLVLIGREMMAHRLSFLSGVRDGLVYLILSAGFTFAFYPVLWHDPLGELGRTFETMARFPQYLPVFYLGQFLSPQSLPWHYLPVWMAITIPIAYLFLAMIGGGVTLWKWVHHPRSVCYEASTPWVLAALWLFSPWIAVLLLHSALYDGWRQMFFLYPAVILFSVRGWEHLHKMIVRINFSLIFQKVLIGGLLGVVFVPVTVWMVAFHPYQNVYFNRLAGRDMQTVKMRFDLDYWGLAYREGLESLLRLDARGRIKVFADTPAGVRNAAILATSEEHRLDFVDDPGEADYFIGNYRWHPADYPYSDEVVSIWVGNAKILSVFRLTPIH</sequence>
<gene>
    <name evidence="2" type="ORF">DEQ80_06915</name>
</gene>
<feature type="transmembrane region" description="Helical" evidence="1">
    <location>
        <begin position="16"/>
        <end position="33"/>
    </location>
</feature>
<feature type="transmembrane region" description="Helical" evidence="1">
    <location>
        <begin position="148"/>
        <end position="166"/>
    </location>
</feature>
<proteinExistence type="predicted"/>
<name>A0A3D1JGG0_9CHLR</name>
<evidence type="ECO:0000313" key="2">
    <source>
        <dbReference type="EMBL" id="HCE17573.1"/>
    </source>
</evidence>
<feature type="transmembrane region" description="Helical" evidence="1">
    <location>
        <begin position="178"/>
        <end position="200"/>
    </location>
</feature>
<protein>
    <recommendedName>
        <fullName evidence="4">Glycosyltransferase RgtA/B/C/D-like domain-containing protein</fullName>
    </recommendedName>
</protein>
<keyword evidence="1" id="KW-1133">Transmembrane helix</keyword>
<evidence type="ECO:0000256" key="1">
    <source>
        <dbReference type="SAM" id="Phobius"/>
    </source>
</evidence>
<evidence type="ECO:0008006" key="4">
    <source>
        <dbReference type="Google" id="ProtNLM"/>
    </source>
</evidence>
<accession>A0A3D1JGG0</accession>